<proteinExistence type="inferred from homology"/>
<sequence>MPEQNLLDTNVDKLFESLSIGKINDVRKKIQSEVERKKQELRIIVGERYRDLIEAADTISDMKKTAEGVIGHIEEMSVKCQQLQLRQLYGFKADSAHIKSLSLSQHKNLYATAVQIKILVDIPEQIWSALEQENFILAAQLFLFARHISTGLQLQGSTEGGVDSQKVVQWFPVIVRQWSTISHFLHTILEGCQRTLQSHQLSPQKASSCLSTLVLLEGLTSVELLSKFLELRTQALQRVLPSDQHVSVKVCISTSLRLLVQTIMLLHACFYEEGENTSQSELGMVWKQLRNLVGNDAPPSIELVDVKDSVVYNFLSPLVQEFRPSTSKPVDPVSPDEMRDHVTLWLKWVQEFVQQGVTSLLTLVSSVRGLQAIREEAAEVGVVEGWDDICEHLSLSQGPPHLWANYFQPLVTQRAKTIISSHWETALADLHDRLRRAADDVGCDKSSLPEHDLREDFKSRGLLMKVLGYTPCVEKLCSALDVQLEKLLQDMQYYVCDPASTDTGELQVHLQECSVENVNRLVEHIKSEYLSQSEENSAVLMAHLLQALCELCPNLHKCFSPSLDIKDTNLLLPRESSKWQEACQLLRQESLQAWQVWQHILSKRLTSLCKNKLNQSYQLANLLDSAPQWEVVSIEEEAEEGRSIQSDIRVPSQPSIPLQGVLRAAAQMINCVAPHTVPRKIHQDIVEHLMSDLLESYKGVSQEGSLCQSQALQYLLDVKYLTMLLLPRDHKCLLGVLIAWPEKLSVVAGLKATSVGSTGENPSILPLCTTAPWFPLLPVTSHHPQTSLKKAASPKPKGDPSAGDIVRSGAAALFGVMSSDWFGSS</sequence>
<evidence type="ECO:0000256" key="5">
    <source>
        <dbReference type="ARBA" id="ARBA00022927"/>
    </source>
</evidence>
<organism evidence="8">
    <name type="scientific">Timema douglasi</name>
    <name type="common">Walking stick</name>
    <dbReference type="NCBI Taxonomy" id="61478"/>
    <lineage>
        <taxon>Eukaryota</taxon>
        <taxon>Metazoa</taxon>
        <taxon>Ecdysozoa</taxon>
        <taxon>Arthropoda</taxon>
        <taxon>Hexapoda</taxon>
        <taxon>Insecta</taxon>
        <taxon>Pterygota</taxon>
        <taxon>Neoptera</taxon>
        <taxon>Polyneoptera</taxon>
        <taxon>Phasmatodea</taxon>
        <taxon>Timematodea</taxon>
        <taxon>Timematoidea</taxon>
        <taxon>Timematidae</taxon>
        <taxon>Timema</taxon>
    </lineage>
</organism>
<evidence type="ECO:0000256" key="2">
    <source>
        <dbReference type="ARBA" id="ARBA00006653"/>
    </source>
</evidence>
<keyword evidence="5" id="KW-0653">Protein transport</keyword>
<dbReference type="EMBL" id="OA565368">
    <property type="protein sequence ID" value="CAD7196882.1"/>
    <property type="molecule type" value="Genomic_DNA"/>
</dbReference>
<dbReference type="GO" id="GO:0015031">
    <property type="term" value="P:protein transport"/>
    <property type="evidence" value="ECO:0007669"/>
    <property type="project" value="UniProtKB-KW"/>
</dbReference>
<evidence type="ECO:0000256" key="7">
    <source>
        <dbReference type="ARBA" id="ARBA00023136"/>
    </source>
</evidence>
<evidence type="ECO:0000256" key="1">
    <source>
        <dbReference type="ARBA" id="ARBA00004395"/>
    </source>
</evidence>
<dbReference type="InterPro" id="IPR016024">
    <property type="entry name" value="ARM-type_fold"/>
</dbReference>
<keyword evidence="6" id="KW-0333">Golgi apparatus</keyword>
<gene>
    <name evidence="8" type="ORF">TDIB3V08_LOCUS3208</name>
</gene>
<protein>
    <recommendedName>
        <fullName evidence="3">Conserved oligomeric Golgi complex subunit 1</fullName>
    </recommendedName>
</protein>
<dbReference type="GO" id="GO:0006891">
    <property type="term" value="P:intra-Golgi vesicle-mediated transport"/>
    <property type="evidence" value="ECO:0007669"/>
    <property type="project" value="InterPro"/>
</dbReference>
<comment type="similarity">
    <text evidence="2">Belongs to the COG1 family.</text>
</comment>
<reference evidence="8" key="1">
    <citation type="submission" date="2020-11" db="EMBL/GenBank/DDBJ databases">
        <authorList>
            <person name="Tran Van P."/>
        </authorList>
    </citation>
    <scope>NUCLEOTIDE SEQUENCE</scope>
</reference>
<dbReference type="SUPFAM" id="SSF48371">
    <property type="entry name" value="ARM repeat"/>
    <property type="match status" value="1"/>
</dbReference>
<dbReference type="GO" id="GO:0000139">
    <property type="term" value="C:Golgi membrane"/>
    <property type="evidence" value="ECO:0007669"/>
    <property type="project" value="UniProtKB-SubCell"/>
</dbReference>
<dbReference type="GO" id="GO:0017119">
    <property type="term" value="C:Golgi transport complex"/>
    <property type="evidence" value="ECO:0007669"/>
    <property type="project" value="InterPro"/>
</dbReference>
<comment type="subcellular location">
    <subcellularLocation>
        <location evidence="1">Golgi apparatus membrane</location>
        <topology evidence="1">Peripheral membrane protein</topology>
    </subcellularLocation>
</comment>
<dbReference type="PANTHER" id="PTHR31658:SF0">
    <property type="entry name" value="CONSERVED OLIGOMERIC GOLGI COMPLEX SUBUNIT 1"/>
    <property type="match status" value="1"/>
</dbReference>
<name>A0A7R8VEA3_TIMDO</name>
<evidence type="ECO:0000256" key="3">
    <source>
        <dbReference type="ARBA" id="ARBA00020978"/>
    </source>
</evidence>
<keyword evidence="4" id="KW-0813">Transport</keyword>
<evidence type="ECO:0000256" key="6">
    <source>
        <dbReference type="ARBA" id="ARBA00023034"/>
    </source>
</evidence>
<evidence type="ECO:0000256" key="4">
    <source>
        <dbReference type="ARBA" id="ARBA00022448"/>
    </source>
</evidence>
<accession>A0A7R8VEA3</accession>
<evidence type="ECO:0000313" key="8">
    <source>
        <dbReference type="EMBL" id="CAD7196882.1"/>
    </source>
</evidence>
<keyword evidence="7" id="KW-0472">Membrane</keyword>
<dbReference type="PANTHER" id="PTHR31658">
    <property type="entry name" value="CONSERVED OLIGOMERIC GOLGI COMPLEX SUBUNIT 1"/>
    <property type="match status" value="1"/>
</dbReference>
<dbReference type="InterPro" id="IPR033370">
    <property type="entry name" value="COG1"/>
</dbReference>
<dbReference type="AlphaFoldDB" id="A0A7R8VEA3"/>
<dbReference type="Pfam" id="PF08700">
    <property type="entry name" value="VPS51_Exo84_N"/>
    <property type="match status" value="1"/>
</dbReference>